<dbReference type="Pfam" id="PF00990">
    <property type="entry name" value="GGDEF"/>
    <property type="match status" value="1"/>
</dbReference>
<protein>
    <recommendedName>
        <fullName evidence="1">GGDEF domain-containing protein</fullName>
    </recommendedName>
</protein>
<dbReference type="PROSITE" id="PS50887">
    <property type="entry name" value="GGDEF"/>
    <property type="match status" value="1"/>
</dbReference>
<dbReference type="InterPro" id="IPR029787">
    <property type="entry name" value="Nucleotide_cyclase"/>
</dbReference>
<dbReference type="eggNOG" id="COG3706">
    <property type="taxonomic scope" value="Bacteria"/>
</dbReference>
<name>A0A084JIF2_9CLOT</name>
<dbReference type="SUPFAM" id="SSF55073">
    <property type="entry name" value="Nucleotide cyclase"/>
    <property type="match status" value="1"/>
</dbReference>
<organism evidence="2 3">
    <name type="scientific">Clostridium sulfidigenes</name>
    <dbReference type="NCBI Taxonomy" id="318464"/>
    <lineage>
        <taxon>Bacteria</taxon>
        <taxon>Bacillati</taxon>
        <taxon>Bacillota</taxon>
        <taxon>Clostridia</taxon>
        <taxon>Eubacteriales</taxon>
        <taxon>Clostridiaceae</taxon>
        <taxon>Clostridium</taxon>
    </lineage>
</organism>
<dbReference type="NCBIfam" id="TIGR00254">
    <property type="entry name" value="GGDEF"/>
    <property type="match status" value="1"/>
</dbReference>
<dbReference type="InterPro" id="IPR037208">
    <property type="entry name" value="Spo0E-like_sf"/>
</dbReference>
<sequence>MINLLNKIMGEMKLVSKISDVIRVVDPINLTSMIAKENEIECGERKCYDFWKRDSRCNNCISMRALNKKDIFIKIEYTSNKFFLIMAIPWDVDGKTYIIETLKDISKDRNIFYDKGNNSNLSKIIDEINDNNIIDKTSGLYNRDYIDERLAVDINNCIIHGYPMSIIKVTIDYLKSIGYKYGKNIEEKIVADVASLFKELILNKLNWIGRYDMDSFLIVLNNENSIKEILDILNQLFSNFTIRYSDIDTKITTDTEVYSVDGINRNVESILEEIHEQFHGKNYNNINCSNGEKNNARLSKLHYKIKDMQEVLNEVCVTVEDNFDYDKRLEISQYLDELIVMYMQSLRKCNNN</sequence>
<evidence type="ECO:0000313" key="2">
    <source>
        <dbReference type="EMBL" id="KEZ88736.1"/>
    </source>
</evidence>
<evidence type="ECO:0000313" key="3">
    <source>
        <dbReference type="Proteomes" id="UP000028542"/>
    </source>
</evidence>
<dbReference type="Gene3D" id="3.30.70.270">
    <property type="match status" value="1"/>
</dbReference>
<dbReference type="Proteomes" id="UP000028542">
    <property type="component" value="Unassembled WGS sequence"/>
</dbReference>
<dbReference type="RefSeq" id="WP_035129096.1">
    <property type="nucleotide sequence ID" value="NZ_JPMD01000001.1"/>
</dbReference>
<dbReference type="InterPro" id="IPR000160">
    <property type="entry name" value="GGDEF_dom"/>
</dbReference>
<dbReference type="STRING" id="318464.IO99_00750"/>
<comment type="caution">
    <text evidence="2">The sequence shown here is derived from an EMBL/GenBank/DDBJ whole genome shotgun (WGS) entry which is preliminary data.</text>
</comment>
<reference evidence="2 3" key="1">
    <citation type="submission" date="2014-07" db="EMBL/GenBank/DDBJ databases">
        <title>Draft genome of Clostridium sulfidigenes 113A isolated from sediments associated with methane hydrate from Krishna Godavari basin.</title>
        <authorList>
            <person name="Honkalas V.S."/>
            <person name="Dabir A.P."/>
            <person name="Arora P."/>
            <person name="Dhakephalkar P.K."/>
        </authorList>
    </citation>
    <scope>NUCLEOTIDE SEQUENCE [LARGE SCALE GENOMIC DNA]</scope>
    <source>
        <strain evidence="2 3">113A</strain>
    </source>
</reference>
<dbReference type="InterPro" id="IPR018540">
    <property type="entry name" value="Spo0E-like"/>
</dbReference>
<dbReference type="InterPro" id="IPR043128">
    <property type="entry name" value="Rev_trsase/Diguanyl_cyclase"/>
</dbReference>
<dbReference type="SUPFAM" id="SSF140500">
    <property type="entry name" value="BAS1536-like"/>
    <property type="match status" value="1"/>
</dbReference>
<dbReference type="GO" id="GO:0043937">
    <property type="term" value="P:regulation of sporulation"/>
    <property type="evidence" value="ECO:0007669"/>
    <property type="project" value="InterPro"/>
</dbReference>
<dbReference type="Pfam" id="PF09388">
    <property type="entry name" value="SpoOE-like"/>
    <property type="match status" value="1"/>
</dbReference>
<gene>
    <name evidence="2" type="ORF">IO99_00750</name>
</gene>
<dbReference type="EMBL" id="JPMD01000001">
    <property type="protein sequence ID" value="KEZ88736.1"/>
    <property type="molecule type" value="Genomic_DNA"/>
</dbReference>
<dbReference type="AlphaFoldDB" id="A0A084JIF2"/>
<proteinExistence type="predicted"/>
<feature type="domain" description="GGDEF" evidence="1">
    <location>
        <begin position="162"/>
        <end position="289"/>
    </location>
</feature>
<dbReference type="SMART" id="SM00267">
    <property type="entry name" value="GGDEF"/>
    <property type="match status" value="1"/>
</dbReference>
<evidence type="ECO:0000259" key="1">
    <source>
        <dbReference type="PROSITE" id="PS50887"/>
    </source>
</evidence>
<keyword evidence="3" id="KW-1185">Reference proteome</keyword>
<accession>A0A084JIF2</accession>